<gene>
    <name evidence="1" type="ORF">IO99_04405</name>
</gene>
<proteinExistence type="predicted"/>
<evidence type="ECO:0000313" key="2">
    <source>
        <dbReference type="Proteomes" id="UP000028542"/>
    </source>
</evidence>
<reference evidence="1 2" key="1">
    <citation type="submission" date="2014-07" db="EMBL/GenBank/DDBJ databases">
        <title>Draft genome of Clostridium sulfidigenes 113A isolated from sediments associated with methane hydrate from Krishna Godavari basin.</title>
        <authorList>
            <person name="Honkalas V.S."/>
            <person name="Dabir A.P."/>
            <person name="Arora P."/>
            <person name="Dhakephalkar P.K."/>
        </authorList>
    </citation>
    <scope>NUCLEOTIDE SEQUENCE [LARGE SCALE GENOMIC DNA]</scope>
    <source>
        <strain evidence="1 2">113A</strain>
    </source>
</reference>
<dbReference type="RefSeq" id="WP_035130706.1">
    <property type="nucleotide sequence ID" value="NZ_JPMD01000008.1"/>
</dbReference>
<name>A0A084JFM0_9CLOT</name>
<sequence>MGAPVLNCEPICVIGKKLMLSGALMEAGLASFVQAESEKIEALVPLVADTPEITPAELIQVNRDATDAFEAIRDIETIIFQKIQLGNALYNVGTGDDVCPCPNGNEE</sequence>
<dbReference type="AlphaFoldDB" id="A0A084JFM0"/>
<comment type="caution">
    <text evidence="1">The sequence shown here is derived from an EMBL/GenBank/DDBJ whole genome shotgun (WGS) entry which is preliminary data.</text>
</comment>
<evidence type="ECO:0000313" key="1">
    <source>
        <dbReference type="EMBL" id="KEZ87754.1"/>
    </source>
</evidence>
<dbReference type="InterPro" id="IPR058705">
    <property type="entry name" value="A_ENA"/>
</dbReference>
<dbReference type="EMBL" id="JPMD01000008">
    <property type="protein sequence ID" value="KEZ87754.1"/>
    <property type="molecule type" value="Genomic_DNA"/>
</dbReference>
<dbReference type="Pfam" id="PF26595">
    <property type="entry name" value="A_ENA"/>
    <property type="match status" value="1"/>
</dbReference>
<keyword evidence="2" id="KW-1185">Reference proteome</keyword>
<protein>
    <submittedName>
        <fullName evidence="1">Uncharacterized protein</fullName>
    </submittedName>
</protein>
<organism evidence="1 2">
    <name type="scientific">Clostridium sulfidigenes</name>
    <dbReference type="NCBI Taxonomy" id="318464"/>
    <lineage>
        <taxon>Bacteria</taxon>
        <taxon>Bacillati</taxon>
        <taxon>Bacillota</taxon>
        <taxon>Clostridia</taxon>
        <taxon>Eubacteriales</taxon>
        <taxon>Clostridiaceae</taxon>
        <taxon>Clostridium</taxon>
    </lineage>
</organism>
<dbReference type="Proteomes" id="UP000028542">
    <property type="component" value="Unassembled WGS sequence"/>
</dbReference>
<accession>A0A084JFM0</accession>